<dbReference type="Pfam" id="PF07635">
    <property type="entry name" value="PSCyt1"/>
    <property type="match status" value="1"/>
</dbReference>
<feature type="transmembrane region" description="Helical" evidence="5">
    <location>
        <begin position="112"/>
        <end position="131"/>
    </location>
</feature>
<evidence type="ECO:0000259" key="6">
    <source>
        <dbReference type="PROSITE" id="PS51007"/>
    </source>
</evidence>
<dbReference type="GO" id="GO:0009055">
    <property type="term" value="F:electron transfer activity"/>
    <property type="evidence" value="ECO:0007669"/>
    <property type="project" value="InterPro"/>
</dbReference>
<proteinExistence type="predicted"/>
<dbReference type="SUPFAM" id="SSF52047">
    <property type="entry name" value="RNI-like"/>
    <property type="match status" value="1"/>
</dbReference>
<feature type="transmembrane region" description="Helical" evidence="5">
    <location>
        <begin position="143"/>
        <end position="161"/>
    </location>
</feature>
<dbReference type="PROSITE" id="PS51007">
    <property type="entry name" value="CYTC"/>
    <property type="match status" value="1"/>
</dbReference>
<feature type="transmembrane region" description="Helical" evidence="5">
    <location>
        <begin position="75"/>
        <end position="100"/>
    </location>
</feature>
<sequence>MNYRIRTFAEQLLFVLNIFIAFILFFEDKLVLPAWLQSVGRLHPLILHFPIVMLFIAMLMGLFRFRPENESNPYYLAFLQNLLLSGVILAGITVIMGLFLSREDGYSGSTLLWHKWTGAGIFFLGSVIYWFRNKAWYRGKVAQAVSLLCIGGLVVTGHYGAALTHGANFILEPLASESAVAAVPVEQAKVYEHVIKPIFEQKCVSCHNQDKLKGELMLTDMQSILKGGKSGKLFVPGNPQISLLLERIHLPMEEKEHMPPSGKTQLTAQEVSLLALWVRNNADFKLKVTDLANGDSLRVLATSYLKPATTKQEEYDFSPADEETVAKLNTDYRTILPLARESPALAVNIYNRNAYTSRQLEELEDIKKQIISLNLNKMPVKDSDLSIIAKFENLRRLDLNFTDITAGGLKALAPLKHLHSLTLSGTKVSYQDLSAQINQLKGLKTVTLWDTGLATEDIEKLRKANVQITFIGGFKDDGKNPLQLNPPQVKNPSMVFNKNISVQLRHPIKGVEIRYTTDGTIPDSLNAPVFSHMDIHQNTQITARAFKKGWYGSVPIIFDFLKNTYIPDSVRLLLPLNRVHQAEGAHTFFDGKLGAIGANNPAWANNWAGVRDNDMVLVSGFKQPVTISSVGLHYMIEEDTGIFPPDVVEVWGGNDPTQLKLLTKFKAALPSKGDRPSLKMTAGNFKPQQVTWLKIVAKPLNSIPDWHRNKGKKALLLVDEMFIN</sequence>
<organism evidence="7 8">
    <name type="scientific">Dyadobacter helix</name>
    <dbReference type="NCBI Taxonomy" id="2822344"/>
    <lineage>
        <taxon>Bacteria</taxon>
        <taxon>Pseudomonadati</taxon>
        <taxon>Bacteroidota</taxon>
        <taxon>Cytophagia</taxon>
        <taxon>Cytophagales</taxon>
        <taxon>Spirosomataceae</taxon>
        <taxon>Dyadobacter</taxon>
    </lineage>
</organism>
<reference evidence="7" key="1">
    <citation type="submission" date="2021-04" db="EMBL/GenBank/DDBJ databases">
        <authorList>
            <person name="Rodrigo-Torres L."/>
            <person name="Arahal R. D."/>
            <person name="Lucena T."/>
        </authorList>
    </citation>
    <scope>NUCLEOTIDE SEQUENCE</scope>
    <source>
        <strain evidence="7">CECT 9275</strain>
    </source>
</reference>
<dbReference type="Gene3D" id="3.80.10.10">
    <property type="entry name" value="Ribonuclease Inhibitor"/>
    <property type="match status" value="1"/>
</dbReference>
<dbReference type="SUPFAM" id="SSF46626">
    <property type="entry name" value="Cytochrome c"/>
    <property type="match status" value="1"/>
</dbReference>
<dbReference type="InterPro" id="IPR009056">
    <property type="entry name" value="Cyt_c-like_dom"/>
</dbReference>
<evidence type="ECO:0000313" key="8">
    <source>
        <dbReference type="Proteomes" id="UP000680038"/>
    </source>
</evidence>
<keyword evidence="5" id="KW-0812">Transmembrane</keyword>
<dbReference type="InterPro" id="IPR036909">
    <property type="entry name" value="Cyt_c-like_dom_sf"/>
</dbReference>
<keyword evidence="3 4" id="KW-0408">Iron</keyword>
<evidence type="ECO:0000256" key="3">
    <source>
        <dbReference type="ARBA" id="ARBA00023004"/>
    </source>
</evidence>
<dbReference type="InterPro" id="IPR059177">
    <property type="entry name" value="GH29D-like_dom"/>
</dbReference>
<dbReference type="InterPro" id="IPR011429">
    <property type="entry name" value="Cyt_c_Planctomycete-type"/>
</dbReference>
<keyword evidence="8" id="KW-1185">Reference proteome</keyword>
<feature type="transmembrane region" description="Helical" evidence="5">
    <location>
        <begin position="7"/>
        <end position="25"/>
    </location>
</feature>
<evidence type="ECO:0000256" key="2">
    <source>
        <dbReference type="ARBA" id="ARBA00022723"/>
    </source>
</evidence>
<dbReference type="EMBL" id="CAJRAF010000004">
    <property type="protein sequence ID" value="CAG5017163.1"/>
    <property type="molecule type" value="Genomic_DNA"/>
</dbReference>
<evidence type="ECO:0000256" key="5">
    <source>
        <dbReference type="SAM" id="Phobius"/>
    </source>
</evidence>
<dbReference type="PANTHER" id="PTHR35889:SF3">
    <property type="entry name" value="F-BOX DOMAIN-CONTAINING PROTEIN"/>
    <property type="match status" value="1"/>
</dbReference>
<keyword evidence="5" id="KW-0472">Membrane</keyword>
<comment type="caution">
    <text evidence="7">The sequence shown here is derived from an EMBL/GenBank/DDBJ whole genome shotgun (WGS) entry which is preliminary data.</text>
</comment>
<dbReference type="RefSeq" id="WP_215242060.1">
    <property type="nucleotide sequence ID" value="NZ_CAJRAF010000004.1"/>
</dbReference>
<name>A0A916JIT9_9BACT</name>
<dbReference type="GO" id="GO:0020037">
    <property type="term" value="F:heme binding"/>
    <property type="evidence" value="ECO:0007669"/>
    <property type="project" value="InterPro"/>
</dbReference>
<dbReference type="AlphaFoldDB" id="A0A916JIT9"/>
<dbReference type="PANTHER" id="PTHR35889">
    <property type="entry name" value="CYCLOINULO-OLIGOSACCHARIDE FRUCTANOTRANSFERASE-RELATED"/>
    <property type="match status" value="1"/>
</dbReference>
<evidence type="ECO:0000256" key="4">
    <source>
        <dbReference type="PROSITE-ProRule" id="PRU00433"/>
    </source>
</evidence>
<evidence type="ECO:0000256" key="1">
    <source>
        <dbReference type="ARBA" id="ARBA00022617"/>
    </source>
</evidence>
<evidence type="ECO:0000313" key="7">
    <source>
        <dbReference type="EMBL" id="CAG5017163.1"/>
    </source>
</evidence>
<feature type="domain" description="Cytochrome c" evidence="6">
    <location>
        <begin position="190"/>
        <end position="282"/>
    </location>
</feature>
<keyword evidence="1 4" id="KW-0349">Heme</keyword>
<dbReference type="GO" id="GO:0046872">
    <property type="term" value="F:metal ion binding"/>
    <property type="evidence" value="ECO:0007669"/>
    <property type="project" value="UniProtKB-KW"/>
</dbReference>
<dbReference type="Pfam" id="PF09990">
    <property type="entry name" value="DUF2231"/>
    <property type="match status" value="1"/>
</dbReference>
<dbReference type="Pfam" id="PF13290">
    <property type="entry name" value="CHB_HEX_C_1"/>
    <property type="match status" value="1"/>
</dbReference>
<dbReference type="InterPro" id="IPR019251">
    <property type="entry name" value="DUF2231_TM"/>
</dbReference>
<protein>
    <recommendedName>
        <fullName evidence="6">Cytochrome c domain-containing protein</fullName>
    </recommendedName>
</protein>
<gene>
    <name evidence="7" type="ORF">DYBT9275_05715</name>
</gene>
<dbReference type="InterPro" id="IPR032675">
    <property type="entry name" value="LRR_dom_sf"/>
</dbReference>
<keyword evidence="2 4" id="KW-0479">Metal-binding</keyword>
<accession>A0A916JIT9</accession>
<keyword evidence="5" id="KW-1133">Transmembrane helix</keyword>
<feature type="transmembrane region" description="Helical" evidence="5">
    <location>
        <begin position="45"/>
        <end position="63"/>
    </location>
</feature>
<dbReference type="Proteomes" id="UP000680038">
    <property type="component" value="Unassembled WGS sequence"/>
</dbReference>